<dbReference type="PANTHER" id="PTHR42713">
    <property type="entry name" value="HISTIDINE KINASE-RELATED"/>
    <property type="match status" value="1"/>
</dbReference>
<gene>
    <name evidence="11" type="ORF">EYB31_26095</name>
</gene>
<dbReference type="GO" id="GO:0000160">
    <property type="term" value="P:phosphorelay signal transduction system"/>
    <property type="evidence" value="ECO:0007669"/>
    <property type="project" value="UniProtKB-KW"/>
</dbReference>
<keyword evidence="3 8" id="KW-0597">Phosphoprotein</keyword>
<dbReference type="InterPro" id="IPR001789">
    <property type="entry name" value="Sig_transdc_resp-reg_receiver"/>
</dbReference>
<dbReference type="RefSeq" id="WP_131016375.1">
    <property type="nucleotide sequence ID" value="NZ_SIRE01000020.1"/>
</dbReference>
<name>A0A4Q9DK71_9BACL</name>
<evidence type="ECO:0000256" key="3">
    <source>
        <dbReference type="ARBA" id="ARBA00022553"/>
    </source>
</evidence>
<feature type="modified residue" description="4-aspartylphosphate" evidence="8">
    <location>
        <position position="54"/>
    </location>
</feature>
<dbReference type="PROSITE" id="PS50110">
    <property type="entry name" value="RESPONSE_REGULATORY"/>
    <property type="match status" value="1"/>
</dbReference>
<dbReference type="InterPro" id="IPR011006">
    <property type="entry name" value="CheY-like_superfamily"/>
</dbReference>
<evidence type="ECO:0000256" key="4">
    <source>
        <dbReference type="ARBA" id="ARBA00023012"/>
    </source>
</evidence>
<evidence type="ECO:0000256" key="6">
    <source>
        <dbReference type="ARBA" id="ARBA00023125"/>
    </source>
</evidence>
<dbReference type="InterPro" id="IPR051552">
    <property type="entry name" value="HptR"/>
</dbReference>
<comment type="subcellular location">
    <subcellularLocation>
        <location evidence="1">Cytoplasm</location>
    </subcellularLocation>
</comment>
<evidence type="ECO:0000256" key="1">
    <source>
        <dbReference type="ARBA" id="ARBA00004496"/>
    </source>
</evidence>
<dbReference type="SMART" id="SM00448">
    <property type="entry name" value="REC"/>
    <property type="match status" value="1"/>
</dbReference>
<dbReference type="GO" id="GO:0003700">
    <property type="term" value="F:DNA-binding transcription factor activity"/>
    <property type="evidence" value="ECO:0007669"/>
    <property type="project" value="InterPro"/>
</dbReference>
<keyword evidence="5" id="KW-0805">Transcription regulation</keyword>
<feature type="domain" description="HTH araC/xylS-type" evidence="9">
    <location>
        <begin position="435"/>
        <end position="533"/>
    </location>
</feature>
<feature type="domain" description="Response regulatory" evidence="10">
    <location>
        <begin position="2"/>
        <end position="119"/>
    </location>
</feature>
<sequence>MKVMVIDDEPIVPKALRSLIDWESWGFEWIAPAGNGEEALMAIEEHQPELILVDCKMPIIDGLELLRIVKQRGLPIKSVILSGHDEFTYAQQAIQLGAADYLLKPPDIDQLQKVVLRIKKEWEEERKLKRQVKENLPLMRDRFLRSLLDGAQLHKAVFEEKTGYLGIPLVDGTFYTMCLQIEEHPDYPKNYGYEDQQLINFAVLNIASETLQSWPRRCLFWESQERFALMVNAAKADMEKLRHDLRQLIANLSGTLRYYATVGACFSDDSPASGVKAAWDKAKTALEYKYYTGPNEIIFIHELEWEQETFGGKPPLQTFVESAVPGEPLRMALKLGNEDQLNDWLDQFIGHFKQHEMPVQTTKVQSLQALISSSHTLGELHPQLQQDEVLTQEDIDSIWGASDIEQLGATLRRLFGKLLTLTTDMRKSGKHAVVEKTKELIGERYAQDLSLDSLAAESLLSPVYLSFLFKQVEGINLTDYLIQVRLEHAKRLLKDTPLRTYEVANQVGYADEKYFSRLFKKRVGLTPSEFRHQ</sequence>
<dbReference type="Gene3D" id="3.40.50.2300">
    <property type="match status" value="1"/>
</dbReference>
<evidence type="ECO:0000259" key="10">
    <source>
        <dbReference type="PROSITE" id="PS50110"/>
    </source>
</evidence>
<keyword evidence="12" id="KW-1185">Reference proteome</keyword>
<accession>A0A4Q9DK71</accession>
<keyword evidence="2" id="KW-0963">Cytoplasm</keyword>
<evidence type="ECO:0000256" key="8">
    <source>
        <dbReference type="PROSITE-ProRule" id="PRU00169"/>
    </source>
</evidence>
<dbReference type="EMBL" id="SIRE01000020">
    <property type="protein sequence ID" value="TBL73968.1"/>
    <property type="molecule type" value="Genomic_DNA"/>
</dbReference>
<reference evidence="11 12" key="1">
    <citation type="submission" date="2019-02" db="EMBL/GenBank/DDBJ databases">
        <title>Paenibacillus sp. nov., isolated from surface-sterilized tissue of Thalictrum simplex L.</title>
        <authorList>
            <person name="Tuo L."/>
        </authorList>
    </citation>
    <scope>NUCLEOTIDE SEQUENCE [LARGE SCALE GENOMIC DNA]</scope>
    <source>
        <strain evidence="11 12">N2SHLJ1</strain>
    </source>
</reference>
<protein>
    <submittedName>
        <fullName evidence="11">Response regulator</fullName>
    </submittedName>
</protein>
<dbReference type="GO" id="GO:0005737">
    <property type="term" value="C:cytoplasm"/>
    <property type="evidence" value="ECO:0007669"/>
    <property type="project" value="UniProtKB-SubCell"/>
</dbReference>
<dbReference type="PRINTS" id="PR00032">
    <property type="entry name" value="HTHARAC"/>
</dbReference>
<dbReference type="InterPro" id="IPR009057">
    <property type="entry name" value="Homeodomain-like_sf"/>
</dbReference>
<evidence type="ECO:0000256" key="5">
    <source>
        <dbReference type="ARBA" id="ARBA00023015"/>
    </source>
</evidence>
<evidence type="ECO:0000256" key="2">
    <source>
        <dbReference type="ARBA" id="ARBA00022490"/>
    </source>
</evidence>
<dbReference type="CDD" id="cd17536">
    <property type="entry name" value="REC_YesN-like"/>
    <property type="match status" value="1"/>
</dbReference>
<dbReference type="Gene3D" id="1.10.10.60">
    <property type="entry name" value="Homeodomain-like"/>
    <property type="match status" value="2"/>
</dbReference>
<dbReference type="InterPro" id="IPR020449">
    <property type="entry name" value="Tscrpt_reg_AraC-type_HTH"/>
</dbReference>
<dbReference type="SUPFAM" id="SSF52172">
    <property type="entry name" value="CheY-like"/>
    <property type="match status" value="1"/>
</dbReference>
<dbReference type="AlphaFoldDB" id="A0A4Q9DK71"/>
<proteinExistence type="predicted"/>
<keyword evidence="6" id="KW-0238">DNA-binding</keyword>
<evidence type="ECO:0000313" key="11">
    <source>
        <dbReference type="EMBL" id="TBL73968.1"/>
    </source>
</evidence>
<keyword evidence="7" id="KW-0804">Transcription</keyword>
<dbReference type="Pfam" id="PF12833">
    <property type="entry name" value="HTH_18"/>
    <property type="match status" value="1"/>
</dbReference>
<comment type="caution">
    <text evidence="11">The sequence shown here is derived from an EMBL/GenBank/DDBJ whole genome shotgun (WGS) entry which is preliminary data.</text>
</comment>
<dbReference type="Proteomes" id="UP000293142">
    <property type="component" value="Unassembled WGS sequence"/>
</dbReference>
<keyword evidence="4" id="KW-0902">Two-component regulatory system</keyword>
<evidence type="ECO:0000259" key="9">
    <source>
        <dbReference type="PROSITE" id="PS01124"/>
    </source>
</evidence>
<dbReference type="SMART" id="SM00342">
    <property type="entry name" value="HTH_ARAC"/>
    <property type="match status" value="1"/>
</dbReference>
<dbReference type="Pfam" id="PF00072">
    <property type="entry name" value="Response_reg"/>
    <property type="match status" value="1"/>
</dbReference>
<dbReference type="PROSITE" id="PS01124">
    <property type="entry name" value="HTH_ARAC_FAMILY_2"/>
    <property type="match status" value="1"/>
</dbReference>
<organism evidence="11 12">
    <name type="scientific">Paenibacillus thalictri</name>
    <dbReference type="NCBI Taxonomy" id="2527873"/>
    <lineage>
        <taxon>Bacteria</taxon>
        <taxon>Bacillati</taxon>
        <taxon>Bacillota</taxon>
        <taxon>Bacilli</taxon>
        <taxon>Bacillales</taxon>
        <taxon>Paenibacillaceae</taxon>
        <taxon>Paenibacillus</taxon>
    </lineage>
</organism>
<evidence type="ECO:0000256" key="7">
    <source>
        <dbReference type="ARBA" id="ARBA00023163"/>
    </source>
</evidence>
<dbReference type="OrthoDB" id="2563880at2"/>
<dbReference type="PANTHER" id="PTHR42713:SF3">
    <property type="entry name" value="TRANSCRIPTIONAL REGULATORY PROTEIN HPTR"/>
    <property type="match status" value="1"/>
</dbReference>
<dbReference type="InterPro" id="IPR018060">
    <property type="entry name" value="HTH_AraC"/>
</dbReference>
<dbReference type="GO" id="GO:0043565">
    <property type="term" value="F:sequence-specific DNA binding"/>
    <property type="evidence" value="ECO:0007669"/>
    <property type="project" value="InterPro"/>
</dbReference>
<evidence type="ECO:0000313" key="12">
    <source>
        <dbReference type="Proteomes" id="UP000293142"/>
    </source>
</evidence>
<dbReference type="SUPFAM" id="SSF46689">
    <property type="entry name" value="Homeodomain-like"/>
    <property type="match status" value="2"/>
</dbReference>